<keyword evidence="2" id="KW-0812">Transmembrane</keyword>
<feature type="transmembrane region" description="Helical" evidence="2">
    <location>
        <begin position="90"/>
        <end position="108"/>
    </location>
</feature>
<evidence type="ECO:0000313" key="4">
    <source>
        <dbReference type="Proteomes" id="UP001160148"/>
    </source>
</evidence>
<reference evidence="3 4" key="1">
    <citation type="submission" date="2023-01" db="EMBL/GenBank/DDBJ databases">
        <authorList>
            <person name="Whitehead M."/>
        </authorList>
    </citation>
    <scope>NUCLEOTIDE SEQUENCE [LARGE SCALE GENOMIC DNA]</scope>
</reference>
<organism evidence="3 4">
    <name type="scientific">Macrosiphum euphorbiae</name>
    <name type="common">potato aphid</name>
    <dbReference type="NCBI Taxonomy" id="13131"/>
    <lineage>
        <taxon>Eukaryota</taxon>
        <taxon>Metazoa</taxon>
        <taxon>Ecdysozoa</taxon>
        <taxon>Arthropoda</taxon>
        <taxon>Hexapoda</taxon>
        <taxon>Insecta</taxon>
        <taxon>Pterygota</taxon>
        <taxon>Neoptera</taxon>
        <taxon>Paraneoptera</taxon>
        <taxon>Hemiptera</taxon>
        <taxon>Sternorrhyncha</taxon>
        <taxon>Aphidomorpha</taxon>
        <taxon>Aphidoidea</taxon>
        <taxon>Aphididae</taxon>
        <taxon>Macrosiphini</taxon>
        <taxon>Macrosiphum</taxon>
    </lineage>
</organism>
<dbReference type="EMBL" id="CARXXK010000002">
    <property type="protein sequence ID" value="CAI6352784.1"/>
    <property type="molecule type" value="Genomic_DNA"/>
</dbReference>
<feature type="region of interest" description="Disordered" evidence="1">
    <location>
        <begin position="51"/>
        <end position="78"/>
    </location>
</feature>
<keyword evidence="2" id="KW-1133">Transmembrane helix</keyword>
<feature type="region of interest" description="Disordered" evidence="1">
    <location>
        <begin position="1"/>
        <end position="33"/>
    </location>
</feature>
<accession>A0AAV0WA81</accession>
<evidence type="ECO:0000256" key="2">
    <source>
        <dbReference type="SAM" id="Phobius"/>
    </source>
</evidence>
<proteinExistence type="predicted"/>
<evidence type="ECO:0000313" key="3">
    <source>
        <dbReference type="EMBL" id="CAI6352784.1"/>
    </source>
</evidence>
<dbReference type="AlphaFoldDB" id="A0AAV0WA81"/>
<name>A0AAV0WA81_9HEMI</name>
<keyword evidence="4" id="KW-1185">Reference proteome</keyword>
<dbReference type="Proteomes" id="UP001160148">
    <property type="component" value="Unassembled WGS sequence"/>
</dbReference>
<evidence type="ECO:0000256" key="1">
    <source>
        <dbReference type="SAM" id="MobiDB-lite"/>
    </source>
</evidence>
<sequence>MDNCKNGYDNSACNPNDDVGGAQRPSIEMDRVTGTTMNSVVVTGCCGNGLNGNSNHQSGDQSPEDGSPDTCQPKCPAIRSSPWDPLKTRFVLVLTIAMVAWVLIGVIVKNL</sequence>
<comment type="caution">
    <text evidence="3">The sequence shown here is derived from an EMBL/GenBank/DDBJ whole genome shotgun (WGS) entry which is preliminary data.</text>
</comment>
<keyword evidence="2" id="KW-0472">Membrane</keyword>
<protein>
    <submittedName>
        <fullName evidence="3">Uncharacterized protein</fullName>
    </submittedName>
</protein>
<gene>
    <name evidence="3" type="ORF">MEUPH1_LOCUS8985</name>
</gene>